<dbReference type="PANTHER" id="PTHR31476">
    <property type="entry name" value="PROTEIN WHAT'S THIS FACTOR 1 HOMOLOG, CHLOROPLASTIC"/>
    <property type="match status" value="1"/>
</dbReference>
<name>A0AAV6WNB0_9LAMI</name>
<dbReference type="AlphaFoldDB" id="A0AAV6WNB0"/>
<dbReference type="EMBL" id="WHWC01000012">
    <property type="protein sequence ID" value="KAG8372209.1"/>
    <property type="molecule type" value="Genomic_DNA"/>
</dbReference>
<evidence type="ECO:0000313" key="2">
    <source>
        <dbReference type="EMBL" id="KAG8372209.1"/>
    </source>
</evidence>
<dbReference type="InterPro" id="IPR021099">
    <property type="entry name" value="PORR_domain"/>
</dbReference>
<accession>A0AAV6WNB0</accession>
<protein>
    <recommendedName>
        <fullName evidence="1">PORR domain-containing protein</fullName>
    </recommendedName>
</protein>
<dbReference type="InterPro" id="IPR045040">
    <property type="entry name" value="PORR_fam"/>
</dbReference>
<dbReference type="Proteomes" id="UP000826271">
    <property type="component" value="Unassembled WGS sequence"/>
</dbReference>
<reference evidence="2" key="1">
    <citation type="submission" date="2019-10" db="EMBL/GenBank/DDBJ databases">
        <authorList>
            <person name="Zhang R."/>
            <person name="Pan Y."/>
            <person name="Wang J."/>
            <person name="Ma R."/>
            <person name="Yu S."/>
        </authorList>
    </citation>
    <scope>NUCLEOTIDE SEQUENCE</scope>
    <source>
        <strain evidence="2">LA-IB0</strain>
        <tissue evidence="2">Leaf</tissue>
    </source>
</reference>
<organism evidence="2 3">
    <name type="scientific">Buddleja alternifolia</name>
    <dbReference type="NCBI Taxonomy" id="168488"/>
    <lineage>
        <taxon>Eukaryota</taxon>
        <taxon>Viridiplantae</taxon>
        <taxon>Streptophyta</taxon>
        <taxon>Embryophyta</taxon>
        <taxon>Tracheophyta</taxon>
        <taxon>Spermatophyta</taxon>
        <taxon>Magnoliopsida</taxon>
        <taxon>eudicotyledons</taxon>
        <taxon>Gunneridae</taxon>
        <taxon>Pentapetalae</taxon>
        <taxon>asterids</taxon>
        <taxon>lamiids</taxon>
        <taxon>Lamiales</taxon>
        <taxon>Scrophulariaceae</taxon>
        <taxon>Buddlejeae</taxon>
        <taxon>Buddleja</taxon>
    </lineage>
</organism>
<keyword evidence="3" id="KW-1185">Reference proteome</keyword>
<dbReference type="GO" id="GO:0003723">
    <property type="term" value="F:RNA binding"/>
    <property type="evidence" value="ECO:0007669"/>
    <property type="project" value="InterPro"/>
</dbReference>
<evidence type="ECO:0000259" key="1">
    <source>
        <dbReference type="Pfam" id="PF11955"/>
    </source>
</evidence>
<comment type="caution">
    <text evidence="2">The sequence shown here is derived from an EMBL/GenBank/DDBJ whole genome shotgun (WGS) entry which is preliminary data.</text>
</comment>
<dbReference type="PANTHER" id="PTHR31476:SF12">
    <property type="entry name" value="UBIQUITIN CARBOXYL-TERMINAL HYDROLASE FAMILY PROTEIN"/>
    <property type="match status" value="1"/>
</dbReference>
<sequence>MIDLEIVELVEWNDNEVSLSYSAEIAKWREKEYREKWLSEFNTKYAFPISFPTGFKILPGYKEKSRNWQRLSYMKPYEKMEKVCVRTCGGVERYEKRAMAIMHELLILMVEKMVKLERSAHFRKDLGIEVNLRKLLLKHPKIFYVSTRGNSHMVF</sequence>
<gene>
    <name evidence="2" type="ORF">BUALT_Bualt12G0042700</name>
</gene>
<proteinExistence type="predicted"/>
<dbReference type="Pfam" id="PF11955">
    <property type="entry name" value="PORR"/>
    <property type="match status" value="1"/>
</dbReference>
<feature type="domain" description="PORR" evidence="1">
    <location>
        <begin position="5"/>
        <end position="155"/>
    </location>
</feature>
<evidence type="ECO:0000313" key="3">
    <source>
        <dbReference type="Proteomes" id="UP000826271"/>
    </source>
</evidence>